<proteinExistence type="predicted"/>
<organism evidence="2 3">
    <name type="scientific">Nocardioides aquaticus</name>
    <dbReference type="NCBI Taxonomy" id="160826"/>
    <lineage>
        <taxon>Bacteria</taxon>
        <taxon>Bacillati</taxon>
        <taxon>Actinomycetota</taxon>
        <taxon>Actinomycetes</taxon>
        <taxon>Propionibacteriales</taxon>
        <taxon>Nocardioidaceae</taxon>
        <taxon>Nocardioides</taxon>
    </lineage>
</organism>
<reference evidence="2 3" key="1">
    <citation type="submission" date="2021-05" db="EMBL/GenBank/DDBJ databases">
        <title>Complete genome of Nocardioides aquaticus KCTC 9944T isolated from meromictic and hypersaline Ekho Lake, Antarctica.</title>
        <authorList>
            <person name="Hwang K."/>
            <person name="Kim K.M."/>
            <person name="Choe H."/>
        </authorList>
    </citation>
    <scope>NUCLEOTIDE SEQUENCE [LARGE SCALE GENOMIC DNA]</scope>
    <source>
        <strain evidence="2 3">KCTC 9944</strain>
    </source>
</reference>
<gene>
    <name evidence="2" type="ORF">ENKNEFLB_01674</name>
</gene>
<evidence type="ECO:0008006" key="4">
    <source>
        <dbReference type="Google" id="ProtNLM"/>
    </source>
</evidence>
<feature type="compositionally biased region" description="Acidic residues" evidence="1">
    <location>
        <begin position="315"/>
        <end position="326"/>
    </location>
</feature>
<sequence>MSSGTLSAGTGSPARPFALEEVQAAVRALRAGEFRDARPTTRRTGPGAHPEEPRTAGRAAARTGGGDRHRAADAADWTPQAGERVLAVIGTSGSSGASTVALAVALSAELPARVIECCSASASGLAAATTAELGLHPAGWRLGRREQVLIERVCEVLAGVDEVPTPTPAEHTTQLTVLDVGWEVGQLTTTDSWVSDAVASADQVLLVSTSTVPGMRRLEGALELLVNHAGVHITDRTWVAVVGPRRKKWTRGVEHAGGPHARRALNSGRLVEIPEDRGLSIHGLDSRPVPQALLAAVAHAHAVEQDADHDANRDGDDEAAADELDLFTDHDLTDQPTDQPG</sequence>
<evidence type="ECO:0000313" key="2">
    <source>
        <dbReference type="EMBL" id="QVT79293.1"/>
    </source>
</evidence>
<feature type="compositionally biased region" description="Basic and acidic residues" evidence="1">
    <location>
        <begin position="304"/>
        <end position="314"/>
    </location>
</feature>
<dbReference type="EMBL" id="CP075371">
    <property type="protein sequence ID" value="QVT79293.1"/>
    <property type="molecule type" value="Genomic_DNA"/>
</dbReference>
<accession>A0ABX8EL07</accession>
<feature type="compositionally biased region" description="Basic and acidic residues" evidence="1">
    <location>
        <begin position="30"/>
        <end position="39"/>
    </location>
</feature>
<name>A0ABX8EL07_9ACTN</name>
<evidence type="ECO:0000256" key="1">
    <source>
        <dbReference type="SAM" id="MobiDB-lite"/>
    </source>
</evidence>
<feature type="region of interest" description="Disordered" evidence="1">
    <location>
        <begin position="304"/>
        <end position="341"/>
    </location>
</feature>
<feature type="region of interest" description="Disordered" evidence="1">
    <location>
        <begin position="30"/>
        <end position="75"/>
    </location>
</feature>
<evidence type="ECO:0000313" key="3">
    <source>
        <dbReference type="Proteomes" id="UP000679307"/>
    </source>
</evidence>
<keyword evidence="3" id="KW-1185">Reference proteome</keyword>
<protein>
    <recommendedName>
        <fullName evidence="4">MinD-like ATPase involved in chromosome partitioning or flagellar assembly</fullName>
    </recommendedName>
</protein>
<dbReference type="Proteomes" id="UP000679307">
    <property type="component" value="Chromosome"/>
</dbReference>